<proteinExistence type="predicted"/>
<evidence type="ECO:0008006" key="2">
    <source>
        <dbReference type="Google" id="ProtNLM"/>
    </source>
</evidence>
<gene>
    <name evidence="1" type="ORF">AVDCRST_MAG55-2011</name>
</gene>
<name>A0A6J4PR38_9ACTN</name>
<dbReference type="AlphaFoldDB" id="A0A6J4PR38"/>
<organism evidence="1">
    <name type="scientific">uncultured Rubrobacteraceae bacterium</name>
    <dbReference type="NCBI Taxonomy" id="349277"/>
    <lineage>
        <taxon>Bacteria</taxon>
        <taxon>Bacillati</taxon>
        <taxon>Actinomycetota</taxon>
        <taxon>Rubrobacteria</taxon>
        <taxon>Rubrobacterales</taxon>
        <taxon>Rubrobacteraceae</taxon>
        <taxon>environmental samples</taxon>
    </lineage>
</organism>
<protein>
    <recommendedName>
        <fullName evidence="2">L-carnitine dehydratase/bile acid-inducible protein F</fullName>
    </recommendedName>
</protein>
<dbReference type="EMBL" id="CADCUZ010000093">
    <property type="protein sequence ID" value="CAA9421341.1"/>
    <property type="molecule type" value="Genomic_DNA"/>
</dbReference>
<sequence length="34" mass="3622">MSPIPKVGEHTGRILAELGYDDAAVEVLRRSAAV</sequence>
<accession>A0A6J4PR38</accession>
<reference evidence="1" key="1">
    <citation type="submission" date="2020-02" db="EMBL/GenBank/DDBJ databases">
        <authorList>
            <person name="Meier V. D."/>
        </authorList>
    </citation>
    <scope>NUCLEOTIDE SEQUENCE</scope>
    <source>
        <strain evidence="1">AVDCRST_MAG55</strain>
    </source>
</reference>
<dbReference type="Gene3D" id="3.40.50.10540">
    <property type="entry name" value="Crotonobetainyl-coa:carnitine coa-transferase, domain 1"/>
    <property type="match status" value="1"/>
</dbReference>
<evidence type="ECO:0000313" key="1">
    <source>
        <dbReference type="EMBL" id="CAA9421341.1"/>
    </source>
</evidence>
<dbReference type="InterPro" id="IPR023606">
    <property type="entry name" value="CoA-Trfase_III_dom_1_sf"/>
</dbReference>
<dbReference type="SUPFAM" id="SSF89796">
    <property type="entry name" value="CoA-transferase family III (CaiB/BaiF)"/>
    <property type="match status" value="1"/>
</dbReference>